<gene>
    <name evidence="8" type="ORF">Tco_0975389</name>
</gene>
<dbReference type="Gene3D" id="3.40.30.10">
    <property type="entry name" value="Glutaredoxin"/>
    <property type="match status" value="1"/>
</dbReference>
<protein>
    <recommendedName>
        <fullName evidence="1">glutathione transferase</fullName>
        <ecNumber evidence="1">2.5.1.18</ecNumber>
    </recommendedName>
</protein>
<dbReference type="SUPFAM" id="SSF53300">
    <property type="entry name" value="vWA-like"/>
    <property type="match status" value="1"/>
</dbReference>
<accession>A0ABQ5EEI7</accession>
<dbReference type="Pfam" id="PF13519">
    <property type="entry name" value="VWA_2"/>
    <property type="match status" value="1"/>
</dbReference>
<dbReference type="Gene3D" id="1.20.1050.10">
    <property type="match status" value="1"/>
</dbReference>
<dbReference type="PANTHER" id="PTHR44420:SF2">
    <property type="entry name" value="GLUTATHIONE S-TRANSFERASE DHAR2-RELATED"/>
    <property type="match status" value="1"/>
</dbReference>
<organism evidence="8 9">
    <name type="scientific">Tanacetum coccineum</name>
    <dbReference type="NCBI Taxonomy" id="301880"/>
    <lineage>
        <taxon>Eukaryota</taxon>
        <taxon>Viridiplantae</taxon>
        <taxon>Streptophyta</taxon>
        <taxon>Embryophyta</taxon>
        <taxon>Tracheophyta</taxon>
        <taxon>Spermatophyta</taxon>
        <taxon>Magnoliopsida</taxon>
        <taxon>eudicotyledons</taxon>
        <taxon>Gunneridae</taxon>
        <taxon>Pentapetalae</taxon>
        <taxon>asterids</taxon>
        <taxon>campanulids</taxon>
        <taxon>Asterales</taxon>
        <taxon>Asteraceae</taxon>
        <taxon>Asteroideae</taxon>
        <taxon>Anthemideae</taxon>
        <taxon>Anthemidinae</taxon>
        <taxon>Tanacetum</taxon>
    </lineage>
</organism>
<dbReference type="SUPFAM" id="SSF47616">
    <property type="entry name" value="GST C-terminal domain-like"/>
    <property type="match status" value="1"/>
</dbReference>
<dbReference type="Proteomes" id="UP001151760">
    <property type="component" value="Unassembled WGS sequence"/>
</dbReference>
<dbReference type="InterPro" id="IPR036249">
    <property type="entry name" value="Thioredoxin-like_sf"/>
</dbReference>
<dbReference type="SUPFAM" id="SSF52833">
    <property type="entry name" value="Thioredoxin-like"/>
    <property type="match status" value="1"/>
</dbReference>
<evidence type="ECO:0000256" key="2">
    <source>
        <dbReference type="ARBA" id="ARBA00022679"/>
    </source>
</evidence>
<dbReference type="PROSITE" id="PS50404">
    <property type="entry name" value="GST_NTER"/>
    <property type="match status" value="1"/>
</dbReference>
<dbReference type="InterPro" id="IPR044627">
    <property type="entry name" value="DHAR1/2/3/4"/>
</dbReference>
<dbReference type="InterPro" id="IPR004045">
    <property type="entry name" value="Glutathione_S-Trfase_N"/>
</dbReference>
<keyword evidence="9" id="KW-1185">Reference proteome</keyword>
<dbReference type="Pfam" id="PF13409">
    <property type="entry name" value="GST_N_2"/>
    <property type="match status" value="1"/>
</dbReference>
<evidence type="ECO:0000256" key="1">
    <source>
        <dbReference type="ARBA" id="ARBA00012452"/>
    </source>
</evidence>
<evidence type="ECO:0000256" key="4">
    <source>
        <dbReference type="ARBA" id="ARBA00047960"/>
    </source>
</evidence>
<comment type="catalytic activity">
    <reaction evidence="5">
        <text>L-dehydroascorbate + 2 glutathione = glutathione disulfide + L-ascorbate</text>
        <dbReference type="Rhea" id="RHEA:24424"/>
        <dbReference type="ChEBI" id="CHEBI:38290"/>
        <dbReference type="ChEBI" id="CHEBI:57925"/>
        <dbReference type="ChEBI" id="CHEBI:58297"/>
        <dbReference type="ChEBI" id="CHEBI:58539"/>
        <dbReference type="EC" id="1.8.5.1"/>
    </reaction>
</comment>
<reference evidence="8" key="2">
    <citation type="submission" date="2022-01" db="EMBL/GenBank/DDBJ databases">
        <authorList>
            <person name="Yamashiro T."/>
            <person name="Shiraishi A."/>
            <person name="Satake H."/>
            <person name="Nakayama K."/>
        </authorList>
    </citation>
    <scope>NUCLEOTIDE SEQUENCE</scope>
</reference>
<evidence type="ECO:0000256" key="3">
    <source>
        <dbReference type="ARBA" id="ARBA00024194"/>
    </source>
</evidence>
<dbReference type="EMBL" id="BQNB010016220">
    <property type="protein sequence ID" value="GJT49232.1"/>
    <property type="molecule type" value="Genomic_DNA"/>
</dbReference>
<dbReference type="EC" id="2.5.1.18" evidence="1"/>
<comment type="similarity">
    <text evidence="3">Belongs to the GST superfamily. DHAR family.</text>
</comment>
<sequence>MAEINSSSSTTKEPAAEDIVICLDNTLWMESNKSPMFKQQAEAIELYCSKKIESHPENRVGVSGLSETYLYYLVYPTRDLSKIMNAVYAARVGGYLILQKAFCYAYYIWFGDSAEYKQKRIVLFAGGGVYHTINQFEELGEQMKRGNIACDVINFGDPYMDKKKHFNRLIDIVDNNNGNCNICHVPPELSVREALSRSQIIVPRVGGSASAPTPSDSLSLQHDITKHTIEICVKAAIGAPDVLGDCPFCQWVLLTLKEKKVSYNIRYINMENKPDWFVEVNPDGIVPLIKFDDDKWVSNSDFIVEMILEKYPQPALLNPPDLVYLGSKILPKAEEFIKSKDGKYGIEQALLDELKELDRHLSKHGPYVNGGKITAVDLSLATKLYHLGVALGHFKKWTLPITLTRVHKYTKSLFKLKSFKRTKPSKNHIIAGWEAKVNP</sequence>
<evidence type="ECO:0000313" key="8">
    <source>
        <dbReference type="EMBL" id="GJT49232.1"/>
    </source>
</evidence>
<dbReference type="InterPro" id="IPR036282">
    <property type="entry name" value="Glutathione-S-Trfase_C_sf"/>
</dbReference>
<dbReference type="Gene3D" id="3.40.50.410">
    <property type="entry name" value="von Willebrand factor, type A domain"/>
    <property type="match status" value="1"/>
</dbReference>
<keyword evidence="2" id="KW-0808">Transferase</keyword>
<feature type="domain" description="GST N-terminal" evidence="7">
    <location>
        <begin position="236"/>
        <end position="315"/>
    </location>
</feature>
<evidence type="ECO:0000259" key="7">
    <source>
        <dbReference type="PROSITE" id="PS50404"/>
    </source>
</evidence>
<dbReference type="PROSITE" id="PS50234">
    <property type="entry name" value="VWFA"/>
    <property type="match status" value="1"/>
</dbReference>
<reference evidence="8" key="1">
    <citation type="journal article" date="2022" name="Int. J. Mol. Sci.">
        <title>Draft Genome of Tanacetum Coccineum: Genomic Comparison of Closely Related Tanacetum-Family Plants.</title>
        <authorList>
            <person name="Yamashiro T."/>
            <person name="Shiraishi A."/>
            <person name="Nakayama K."/>
            <person name="Satake H."/>
        </authorList>
    </citation>
    <scope>NUCLEOTIDE SEQUENCE</scope>
</reference>
<proteinExistence type="inferred from homology"/>
<comment type="caution">
    <text evidence="8">The sequence shown here is derived from an EMBL/GenBank/DDBJ whole genome shotgun (WGS) entry which is preliminary data.</text>
</comment>
<name>A0ABQ5EEI7_9ASTR</name>
<dbReference type="InterPro" id="IPR036465">
    <property type="entry name" value="vWFA_dom_sf"/>
</dbReference>
<evidence type="ECO:0000256" key="5">
    <source>
        <dbReference type="ARBA" id="ARBA00049544"/>
    </source>
</evidence>
<feature type="domain" description="VWFA" evidence="6">
    <location>
        <begin position="18"/>
        <end position="205"/>
    </location>
</feature>
<comment type="catalytic activity">
    <reaction evidence="4">
        <text>RX + glutathione = an S-substituted glutathione + a halide anion + H(+)</text>
        <dbReference type="Rhea" id="RHEA:16437"/>
        <dbReference type="ChEBI" id="CHEBI:15378"/>
        <dbReference type="ChEBI" id="CHEBI:16042"/>
        <dbReference type="ChEBI" id="CHEBI:17792"/>
        <dbReference type="ChEBI" id="CHEBI:57925"/>
        <dbReference type="ChEBI" id="CHEBI:90779"/>
        <dbReference type="EC" id="2.5.1.18"/>
    </reaction>
</comment>
<dbReference type="InterPro" id="IPR002035">
    <property type="entry name" value="VWF_A"/>
</dbReference>
<dbReference type="PANTHER" id="PTHR44420">
    <property type="entry name" value="GLUTATHIONE S-TRANSFERASE DHAR2-RELATED"/>
    <property type="match status" value="1"/>
</dbReference>
<evidence type="ECO:0000259" key="6">
    <source>
        <dbReference type="PROSITE" id="PS50234"/>
    </source>
</evidence>
<evidence type="ECO:0000313" key="9">
    <source>
        <dbReference type="Proteomes" id="UP001151760"/>
    </source>
</evidence>